<dbReference type="RefSeq" id="WP_091393899.1">
    <property type="nucleotide sequence ID" value="NZ_FNQY01000003.1"/>
</dbReference>
<evidence type="ECO:0000259" key="7">
    <source>
        <dbReference type="Pfam" id="PF14322"/>
    </source>
</evidence>
<accession>A0A1H3WKD6</accession>
<dbReference type="STRING" id="551991.SAMN05192529_103101"/>
<dbReference type="PROSITE" id="PS51257">
    <property type="entry name" value="PROKAR_LIPOPROTEIN"/>
    <property type="match status" value="1"/>
</dbReference>
<dbReference type="InterPro" id="IPR012944">
    <property type="entry name" value="SusD_RagB_dom"/>
</dbReference>
<feature type="domain" description="RagB/SusD" evidence="6">
    <location>
        <begin position="365"/>
        <end position="509"/>
    </location>
</feature>
<evidence type="ECO:0000256" key="1">
    <source>
        <dbReference type="ARBA" id="ARBA00004442"/>
    </source>
</evidence>
<keyword evidence="9" id="KW-1185">Reference proteome</keyword>
<dbReference type="Pfam" id="PF07980">
    <property type="entry name" value="SusD_RagB"/>
    <property type="match status" value="1"/>
</dbReference>
<evidence type="ECO:0000313" key="9">
    <source>
        <dbReference type="Proteomes" id="UP000199041"/>
    </source>
</evidence>
<evidence type="ECO:0000256" key="5">
    <source>
        <dbReference type="ARBA" id="ARBA00023237"/>
    </source>
</evidence>
<comment type="similarity">
    <text evidence="2">Belongs to the SusD family.</text>
</comment>
<keyword evidence="3" id="KW-0732">Signal</keyword>
<dbReference type="OrthoDB" id="5694214at2"/>
<dbReference type="InterPro" id="IPR033985">
    <property type="entry name" value="SusD-like_N"/>
</dbReference>
<proteinExistence type="inferred from homology"/>
<protein>
    <submittedName>
        <fullName evidence="8">Starch-binding associating with outer membrane</fullName>
    </submittedName>
</protein>
<dbReference type="GO" id="GO:0009279">
    <property type="term" value="C:cell outer membrane"/>
    <property type="evidence" value="ECO:0007669"/>
    <property type="project" value="UniProtKB-SubCell"/>
</dbReference>
<name>A0A1H3WKD6_9BACT</name>
<dbReference type="Proteomes" id="UP000199041">
    <property type="component" value="Unassembled WGS sequence"/>
</dbReference>
<dbReference type="EMBL" id="FNQY01000003">
    <property type="protein sequence ID" value="SDZ87579.1"/>
    <property type="molecule type" value="Genomic_DNA"/>
</dbReference>
<reference evidence="8 9" key="1">
    <citation type="submission" date="2016-10" db="EMBL/GenBank/DDBJ databases">
        <authorList>
            <person name="de Groot N.N."/>
        </authorList>
    </citation>
    <scope>NUCLEOTIDE SEQUENCE [LARGE SCALE GENOMIC DNA]</scope>
    <source>
        <strain evidence="8 9">Vu-144</strain>
    </source>
</reference>
<evidence type="ECO:0000259" key="6">
    <source>
        <dbReference type="Pfam" id="PF07980"/>
    </source>
</evidence>
<comment type="subcellular location">
    <subcellularLocation>
        <location evidence="1">Cell outer membrane</location>
    </subcellularLocation>
</comment>
<evidence type="ECO:0000256" key="2">
    <source>
        <dbReference type="ARBA" id="ARBA00006275"/>
    </source>
</evidence>
<dbReference type="Pfam" id="PF14322">
    <property type="entry name" value="SusD-like_3"/>
    <property type="match status" value="1"/>
</dbReference>
<keyword evidence="5" id="KW-0998">Cell outer membrane</keyword>
<dbReference type="AlphaFoldDB" id="A0A1H3WKD6"/>
<feature type="domain" description="SusD-like N-terminal" evidence="7">
    <location>
        <begin position="68"/>
        <end position="202"/>
    </location>
</feature>
<organism evidence="8 9">
    <name type="scientific">Arachidicoccus rhizosphaerae</name>
    <dbReference type="NCBI Taxonomy" id="551991"/>
    <lineage>
        <taxon>Bacteria</taxon>
        <taxon>Pseudomonadati</taxon>
        <taxon>Bacteroidota</taxon>
        <taxon>Chitinophagia</taxon>
        <taxon>Chitinophagales</taxon>
        <taxon>Chitinophagaceae</taxon>
        <taxon>Arachidicoccus</taxon>
    </lineage>
</organism>
<evidence type="ECO:0000256" key="3">
    <source>
        <dbReference type="ARBA" id="ARBA00022729"/>
    </source>
</evidence>
<sequence>MKYNTYIQKIFLCLSISVLLFSCKKQLEEVMPQTSISKSLALTDAGAAQTIYEGVYSRLRAQNSLMFYLGEMRTQLWEDGLFTESVDATAQMFYTHTVSYLLVPYSDWGGLYNLIYNINNVIEVLPKSPLDAATVKKDVAEMYGLRAYVYYLLLKTWGDVPLTTETINKIDNAAQTYKARSPKDSVMMQIKSDIATSLEMFGSDNTIESGNRVYWNRVASLVLKGDVYLWSATNMGGGSADLNTAKAALQEVKNLEGTTLGLDANYADIFDPTKKSGNKEIIFALNYEISQAQQATFTNFRVNALQATGMSFSTTGSPTVSEVYPYVSGASRVGLSLSMINTLTSGPSDQRISNSFKVMYSTAASHSVMGVMLTKFIGVTSGTTQVYNNDYPIYRYADVLLLLAEAKAKLGESPAAEINEIRQRAYGTNAPVFTNGSVKQNMDAILDEYLREFIGEGKLWWALRRAGDSYVYDHLNPNYFSANSTEKMLLPITQTMLNNDPLLKQTEGYPTIQ</sequence>
<evidence type="ECO:0000256" key="4">
    <source>
        <dbReference type="ARBA" id="ARBA00023136"/>
    </source>
</evidence>
<dbReference type="SUPFAM" id="SSF48452">
    <property type="entry name" value="TPR-like"/>
    <property type="match status" value="1"/>
</dbReference>
<dbReference type="Gene3D" id="1.25.40.390">
    <property type="match status" value="1"/>
</dbReference>
<keyword evidence="4" id="KW-0472">Membrane</keyword>
<gene>
    <name evidence="8" type="ORF">SAMN05192529_103101</name>
</gene>
<dbReference type="CDD" id="cd08977">
    <property type="entry name" value="SusD"/>
    <property type="match status" value="1"/>
</dbReference>
<evidence type="ECO:0000313" key="8">
    <source>
        <dbReference type="EMBL" id="SDZ87579.1"/>
    </source>
</evidence>
<dbReference type="InterPro" id="IPR011990">
    <property type="entry name" value="TPR-like_helical_dom_sf"/>
</dbReference>